<evidence type="ECO:0000256" key="15">
    <source>
        <dbReference type="ARBA" id="ARBA00048238"/>
    </source>
</evidence>
<keyword evidence="12 17" id="KW-0456">Lyase</keyword>
<dbReference type="PROSITE" id="PS01050">
    <property type="entry name" value="YJEF_C_2"/>
    <property type="match status" value="1"/>
</dbReference>
<feature type="binding site" evidence="18">
    <location>
        <position position="120"/>
    </location>
    <ligand>
        <name>K(+)</name>
        <dbReference type="ChEBI" id="CHEBI:29103"/>
    </ligand>
</feature>
<accession>A0ABT1E7R5</accession>
<organism evidence="22 23">
    <name type="scientific">Aequitasia blattaphilus</name>
    <dbReference type="NCBI Taxonomy" id="2949332"/>
    <lineage>
        <taxon>Bacteria</taxon>
        <taxon>Bacillati</taxon>
        <taxon>Bacillota</taxon>
        <taxon>Clostridia</taxon>
        <taxon>Lachnospirales</taxon>
        <taxon>Lachnospiraceae</taxon>
        <taxon>Aequitasia</taxon>
    </lineage>
</organism>
<comment type="function">
    <text evidence="14 19">Bifunctional enzyme that catalyzes the epimerization of the S- and R-forms of NAD(P)HX and the dehydration of the S-form of NAD(P)HX at the expense of ADP, which is converted to AMP. This allows the repair of both epimers of NAD(P)HX, a damaged form of NAD(P)H that is a result of enzymatic or heat-dependent hydration.</text>
</comment>
<keyword evidence="8 17" id="KW-0521">NADP</keyword>
<evidence type="ECO:0000256" key="12">
    <source>
        <dbReference type="ARBA" id="ARBA00023239"/>
    </source>
</evidence>
<comment type="similarity">
    <text evidence="3 19">In the N-terminal section; belongs to the NnrE/AIBP family.</text>
</comment>
<dbReference type="Gene3D" id="3.40.50.10260">
    <property type="entry name" value="YjeF N-terminal domain"/>
    <property type="match status" value="1"/>
</dbReference>
<dbReference type="RefSeq" id="WP_262065448.1">
    <property type="nucleotide sequence ID" value="NZ_JAMXOD010000004.1"/>
</dbReference>
<name>A0ABT1E7R5_9FIRM</name>
<feature type="binding site" evidence="18">
    <location>
        <position position="153"/>
    </location>
    <ligand>
        <name>(6S)-NADPHX</name>
        <dbReference type="ChEBI" id="CHEBI:64076"/>
    </ligand>
</feature>
<dbReference type="PROSITE" id="PS51385">
    <property type="entry name" value="YJEF_N"/>
    <property type="match status" value="1"/>
</dbReference>
<evidence type="ECO:0000256" key="17">
    <source>
        <dbReference type="HAMAP-Rule" id="MF_01965"/>
    </source>
</evidence>
<feature type="binding site" evidence="17">
    <location>
        <position position="437"/>
    </location>
    <ligand>
        <name>(6S)-NADPHX</name>
        <dbReference type="ChEBI" id="CHEBI:64076"/>
    </ligand>
</feature>
<feature type="binding site" evidence="18">
    <location>
        <begin position="58"/>
        <end position="62"/>
    </location>
    <ligand>
        <name>(6S)-NADPHX</name>
        <dbReference type="ChEBI" id="CHEBI:64076"/>
    </ligand>
</feature>
<comment type="catalytic activity">
    <reaction evidence="16 17 19">
        <text>(6S)-NADPHX + ADP = AMP + phosphate + NADPH + H(+)</text>
        <dbReference type="Rhea" id="RHEA:32235"/>
        <dbReference type="ChEBI" id="CHEBI:15378"/>
        <dbReference type="ChEBI" id="CHEBI:43474"/>
        <dbReference type="ChEBI" id="CHEBI:57783"/>
        <dbReference type="ChEBI" id="CHEBI:64076"/>
        <dbReference type="ChEBI" id="CHEBI:456215"/>
        <dbReference type="ChEBI" id="CHEBI:456216"/>
        <dbReference type="EC" id="4.2.1.136"/>
    </reaction>
</comment>
<dbReference type="NCBIfam" id="TIGR00196">
    <property type="entry name" value="yjeF_cterm"/>
    <property type="match status" value="1"/>
</dbReference>
<feature type="binding site" evidence="18">
    <location>
        <position position="59"/>
    </location>
    <ligand>
        <name>K(+)</name>
        <dbReference type="ChEBI" id="CHEBI:29103"/>
    </ligand>
</feature>
<reference evidence="22 23" key="1">
    <citation type="journal article" date="2022" name="Genome Biol. Evol.">
        <title>Host diet, physiology and behaviors set the stage for Lachnospiraceae cladogenesis.</title>
        <authorList>
            <person name="Vera-Ponce De Leon A."/>
            <person name="Schneider M."/>
            <person name="Jahnes B.C."/>
            <person name="Sadowski V."/>
            <person name="Camuy-Velez L.A."/>
            <person name="Duan J."/>
            <person name="Sabree Z.L."/>
        </authorList>
    </citation>
    <scope>NUCLEOTIDE SEQUENCE [LARGE SCALE GENOMIC DNA]</scope>
    <source>
        <strain evidence="22 23">PAL113</strain>
    </source>
</reference>
<dbReference type="InterPro" id="IPR036652">
    <property type="entry name" value="YjeF_N_dom_sf"/>
</dbReference>
<dbReference type="EC" id="4.2.1.136" evidence="19"/>
<evidence type="ECO:0000256" key="3">
    <source>
        <dbReference type="ARBA" id="ARBA00006001"/>
    </source>
</evidence>
<comment type="cofactor">
    <cofactor evidence="18 19">
        <name>K(+)</name>
        <dbReference type="ChEBI" id="CHEBI:29103"/>
    </cofactor>
    <text evidence="18 19">Binds 1 potassium ion per subunit.</text>
</comment>
<keyword evidence="10 17" id="KW-0520">NAD</keyword>
<feature type="binding site" evidence="18">
    <location>
        <position position="135"/>
    </location>
    <ligand>
        <name>(6S)-NADPHX</name>
        <dbReference type="ChEBI" id="CHEBI:64076"/>
    </ligand>
</feature>
<evidence type="ECO:0000256" key="16">
    <source>
        <dbReference type="ARBA" id="ARBA00049209"/>
    </source>
</evidence>
<dbReference type="CDD" id="cd01171">
    <property type="entry name" value="YXKO-related"/>
    <property type="match status" value="1"/>
</dbReference>
<dbReference type="InterPro" id="IPR004443">
    <property type="entry name" value="YjeF_N_dom"/>
</dbReference>
<evidence type="ECO:0000256" key="1">
    <source>
        <dbReference type="ARBA" id="ARBA00000013"/>
    </source>
</evidence>
<dbReference type="EMBL" id="JAMZFW010000004">
    <property type="protein sequence ID" value="MCP1101664.1"/>
    <property type="molecule type" value="Genomic_DNA"/>
</dbReference>
<comment type="catalytic activity">
    <reaction evidence="2 18 19">
        <text>(6R)-NADPHX = (6S)-NADPHX</text>
        <dbReference type="Rhea" id="RHEA:32227"/>
        <dbReference type="ChEBI" id="CHEBI:64076"/>
        <dbReference type="ChEBI" id="CHEBI:64077"/>
        <dbReference type="EC" id="5.1.99.6"/>
    </reaction>
</comment>
<dbReference type="Pfam" id="PF03853">
    <property type="entry name" value="YjeF_N"/>
    <property type="match status" value="1"/>
</dbReference>
<feature type="binding site" evidence="17">
    <location>
        <begin position="407"/>
        <end position="411"/>
    </location>
    <ligand>
        <name>AMP</name>
        <dbReference type="ChEBI" id="CHEBI:456215"/>
    </ligand>
</feature>
<dbReference type="SUPFAM" id="SSF53613">
    <property type="entry name" value="Ribokinase-like"/>
    <property type="match status" value="1"/>
</dbReference>
<dbReference type="SUPFAM" id="SSF64153">
    <property type="entry name" value="YjeF N-terminal domain-like"/>
    <property type="match status" value="1"/>
</dbReference>
<comment type="similarity">
    <text evidence="4 19">In the C-terminal section; belongs to the NnrD/CARKD family.</text>
</comment>
<dbReference type="Proteomes" id="UP001523566">
    <property type="component" value="Unassembled WGS sequence"/>
</dbReference>
<evidence type="ECO:0000256" key="5">
    <source>
        <dbReference type="ARBA" id="ARBA00022723"/>
    </source>
</evidence>
<dbReference type="PROSITE" id="PS51383">
    <property type="entry name" value="YJEF_C_3"/>
    <property type="match status" value="1"/>
</dbReference>
<protein>
    <recommendedName>
        <fullName evidence="19">Bifunctional NAD(P)H-hydrate repair enzyme</fullName>
    </recommendedName>
    <alternativeName>
        <fullName evidence="19">Nicotinamide nucleotide repair protein</fullName>
    </alternativeName>
    <domain>
        <recommendedName>
            <fullName evidence="19">ADP-dependent (S)-NAD(P)H-hydrate dehydratase</fullName>
            <ecNumber evidence="19">4.2.1.136</ecNumber>
        </recommendedName>
        <alternativeName>
            <fullName evidence="19">ADP-dependent NAD(P)HX dehydratase</fullName>
        </alternativeName>
    </domain>
    <domain>
        <recommendedName>
            <fullName evidence="19">NAD(P)H-hydrate epimerase</fullName>
            <ecNumber evidence="19">5.1.99.6</ecNumber>
        </recommendedName>
    </domain>
</protein>
<evidence type="ECO:0000256" key="14">
    <source>
        <dbReference type="ARBA" id="ARBA00025153"/>
    </source>
</evidence>
<feature type="binding site" evidence="17">
    <location>
        <position position="370"/>
    </location>
    <ligand>
        <name>(6S)-NADPHX</name>
        <dbReference type="ChEBI" id="CHEBI:64076"/>
    </ligand>
</feature>
<comment type="cofactor">
    <cofactor evidence="17">
        <name>Mg(2+)</name>
        <dbReference type="ChEBI" id="CHEBI:18420"/>
    </cofactor>
</comment>
<dbReference type="InterPro" id="IPR000631">
    <property type="entry name" value="CARKD"/>
</dbReference>
<dbReference type="EC" id="5.1.99.6" evidence="19"/>
<feature type="domain" description="YjeF C-terminal" evidence="20">
    <location>
        <begin position="220"/>
        <end position="496"/>
    </location>
</feature>
<dbReference type="Pfam" id="PF01256">
    <property type="entry name" value="Carb_kinase"/>
    <property type="match status" value="1"/>
</dbReference>
<comment type="similarity">
    <text evidence="17">Belongs to the NnrD/CARKD family.</text>
</comment>
<comment type="function">
    <text evidence="17">Catalyzes the dehydration of the S-form of NAD(P)HX at the expense of ADP, which is converted to AMP. Together with NAD(P)HX epimerase, which catalyzes the epimerization of the S- and R-forms, the enzyme allows the repair of both epimers of NAD(P)HX, a damaged form of NAD(P)H that is a result of enzymatic or heat-dependent hydration.</text>
</comment>
<comment type="catalytic activity">
    <reaction evidence="15 17 19">
        <text>(6S)-NADHX + ADP = AMP + phosphate + NADH + H(+)</text>
        <dbReference type="Rhea" id="RHEA:32223"/>
        <dbReference type="ChEBI" id="CHEBI:15378"/>
        <dbReference type="ChEBI" id="CHEBI:43474"/>
        <dbReference type="ChEBI" id="CHEBI:57945"/>
        <dbReference type="ChEBI" id="CHEBI:64074"/>
        <dbReference type="ChEBI" id="CHEBI:456215"/>
        <dbReference type="ChEBI" id="CHEBI:456216"/>
        <dbReference type="EC" id="4.2.1.136"/>
    </reaction>
</comment>
<comment type="catalytic activity">
    <reaction evidence="1 18 19">
        <text>(6R)-NADHX = (6S)-NADHX</text>
        <dbReference type="Rhea" id="RHEA:32215"/>
        <dbReference type="ChEBI" id="CHEBI:64074"/>
        <dbReference type="ChEBI" id="CHEBI:64075"/>
        <dbReference type="EC" id="5.1.99.6"/>
    </reaction>
</comment>
<dbReference type="InterPro" id="IPR029056">
    <property type="entry name" value="Ribokinase-like"/>
</dbReference>
<evidence type="ECO:0000256" key="8">
    <source>
        <dbReference type="ARBA" id="ARBA00022857"/>
    </source>
</evidence>
<dbReference type="NCBIfam" id="TIGR00197">
    <property type="entry name" value="yjeF_nterm"/>
    <property type="match status" value="1"/>
</dbReference>
<dbReference type="PANTHER" id="PTHR12592">
    <property type="entry name" value="ATP-DEPENDENT (S)-NAD(P)H-HYDRATE DEHYDRATASE FAMILY MEMBER"/>
    <property type="match status" value="1"/>
</dbReference>
<comment type="subunit">
    <text evidence="17">Homotetramer.</text>
</comment>
<evidence type="ECO:0000313" key="22">
    <source>
        <dbReference type="EMBL" id="MCP1101664.1"/>
    </source>
</evidence>
<keyword evidence="5 18" id="KW-0479">Metal-binding</keyword>
<evidence type="ECO:0000256" key="2">
    <source>
        <dbReference type="ARBA" id="ARBA00000909"/>
    </source>
</evidence>
<evidence type="ECO:0000256" key="11">
    <source>
        <dbReference type="ARBA" id="ARBA00023235"/>
    </source>
</evidence>
<feature type="binding site" evidence="17">
    <location>
        <position position="318"/>
    </location>
    <ligand>
        <name>(6S)-NADPHX</name>
        <dbReference type="ChEBI" id="CHEBI:64076"/>
    </ligand>
</feature>
<keyword evidence="6 17" id="KW-0547">Nucleotide-binding</keyword>
<evidence type="ECO:0000259" key="21">
    <source>
        <dbReference type="PROSITE" id="PS51385"/>
    </source>
</evidence>
<dbReference type="HAMAP" id="MF_01966">
    <property type="entry name" value="NADHX_epimerase"/>
    <property type="match status" value="1"/>
</dbReference>
<evidence type="ECO:0000256" key="19">
    <source>
        <dbReference type="PIRNR" id="PIRNR017184"/>
    </source>
</evidence>
<evidence type="ECO:0000256" key="4">
    <source>
        <dbReference type="ARBA" id="ARBA00009524"/>
    </source>
</evidence>
<dbReference type="PIRSF" id="PIRSF017184">
    <property type="entry name" value="Nnr"/>
    <property type="match status" value="1"/>
</dbReference>
<dbReference type="PANTHER" id="PTHR12592:SF0">
    <property type="entry name" value="ATP-DEPENDENT (S)-NAD(P)H-HYDRATE DEHYDRATASE"/>
    <property type="match status" value="1"/>
</dbReference>
<dbReference type="Gene3D" id="3.40.1190.20">
    <property type="match status" value="1"/>
</dbReference>
<keyword evidence="9 18" id="KW-0630">Potassium</keyword>
<evidence type="ECO:0000256" key="18">
    <source>
        <dbReference type="HAMAP-Rule" id="MF_01966"/>
    </source>
</evidence>
<evidence type="ECO:0000256" key="6">
    <source>
        <dbReference type="ARBA" id="ARBA00022741"/>
    </source>
</evidence>
<proteinExistence type="inferred from homology"/>
<feature type="domain" description="YjeF N-terminal" evidence="21">
    <location>
        <begin position="10"/>
        <end position="210"/>
    </location>
</feature>
<dbReference type="InterPro" id="IPR017953">
    <property type="entry name" value="Carbohydrate_kinase_pred_CS"/>
</dbReference>
<evidence type="ECO:0000313" key="23">
    <source>
        <dbReference type="Proteomes" id="UP001523566"/>
    </source>
</evidence>
<keyword evidence="7 17" id="KW-0067">ATP-binding</keyword>
<dbReference type="InterPro" id="IPR030677">
    <property type="entry name" value="Nnr"/>
</dbReference>
<dbReference type="HAMAP" id="MF_01965">
    <property type="entry name" value="NADHX_dehydratase"/>
    <property type="match status" value="1"/>
</dbReference>
<keyword evidence="11 18" id="KW-0413">Isomerase</keyword>
<evidence type="ECO:0000256" key="9">
    <source>
        <dbReference type="ARBA" id="ARBA00022958"/>
    </source>
</evidence>
<feature type="binding site" evidence="18">
    <location>
        <begin position="124"/>
        <end position="130"/>
    </location>
    <ligand>
        <name>(6S)-NADPHX</name>
        <dbReference type="ChEBI" id="CHEBI:64076"/>
    </ligand>
</feature>
<evidence type="ECO:0000256" key="13">
    <source>
        <dbReference type="ARBA" id="ARBA00023268"/>
    </source>
</evidence>
<keyword evidence="23" id="KW-1185">Reference proteome</keyword>
<feature type="binding site" evidence="18">
    <location>
        <position position="156"/>
    </location>
    <ligand>
        <name>K(+)</name>
        <dbReference type="ChEBI" id="CHEBI:29103"/>
    </ligand>
</feature>
<feature type="binding site" evidence="17">
    <location>
        <position position="255"/>
    </location>
    <ligand>
        <name>(6S)-NADPHX</name>
        <dbReference type="ChEBI" id="CHEBI:64076"/>
    </ligand>
</feature>
<evidence type="ECO:0000256" key="7">
    <source>
        <dbReference type="ARBA" id="ARBA00022840"/>
    </source>
</evidence>
<comment type="function">
    <text evidence="18">Catalyzes the epimerization of the S- and R-forms of NAD(P)HX, a damaged form of NAD(P)H that is a result of enzymatic or heat-dependent hydration. This is a prerequisite for the S-specific NAD(P)H-hydrate dehydratase to allow the repair of both epimers of NAD(P)HX.</text>
</comment>
<evidence type="ECO:0000256" key="10">
    <source>
        <dbReference type="ARBA" id="ARBA00023027"/>
    </source>
</evidence>
<feature type="binding site" evidence="17">
    <location>
        <position position="436"/>
    </location>
    <ligand>
        <name>AMP</name>
        <dbReference type="ChEBI" id="CHEBI:456215"/>
    </ligand>
</feature>
<gene>
    <name evidence="17" type="primary">nnrD</name>
    <name evidence="18" type="synonym">nnrE</name>
    <name evidence="22" type="ORF">NK125_04450</name>
</gene>
<sequence>MIYLPTGSQMSEADLYTIEKENIPSRTLMERAASSCVDVLIEEELDLSSTLIVCGVGNNGGDGLAIARLLSEQGLSVAVWLVGDTTRMSFEAKEQLSQLQNTKVIIDSQYPKGFYSLIIDAIFGVGLKREIQGSYKECISFLNQQKVTKVAVDIPSGISSANGQVLGVALQVDLTIAIQCQKLGMALYPGNEYCGRIITKKIGISTLPFEKEKKTVLCFHNDDYYNLLPERPAHANKGTFGKVLVIGGSKGMAGAAYLNAFSAYKMGAGLVRFYTPETNRSILQTLLCEGIMTTYESFHEKECIELLSWADVVLIGSGLGLSETAKEILFCVLENHEKKLVIDGDALTLISQCSNWRERVKAKEIILTPHMKEMSRLLHCDVSTIQENRTEVLTSYVNKNQLCCVLKDERTLVGASNQNPVLNTSGNNAMAKAGSGDVLTGIIGGLLSHGLNAYESGVLGVYLHGLCGDIGREHKGEFGLMASDLAVYLKDAINYVKEVRK</sequence>
<comment type="similarity">
    <text evidence="18">Belongs to the NnrE/AIBP family.</text>
</comment>
<evidence type="ECO:0000259" key="20">
    <source>
        <dbReference type="PROSITE" id="PS51383"/>
    </source>
</evidence>
<keyword evidence="13" id="KW-0511">Multifunctional enzyme</keyword>
<comment type="caution">
    <text evidence="22">The sequence shown here is derived from an EMBL/GenBank/DDBJ whole genome shotgun (WGS) entry which is preliminary data.</text>
</comment>